<accession>A0AAD5UWE0</accession>
<feature type="compositionally biased region" description="Low complexity" evidence="1">
    <location>
        <begin position="13"/>
        <end position="23"/>
    </location>
</feature>
<feature type="region of interest" description="Disordered" evidence="1">
    <location>
        <begin position="1"/>
        <end position="23"/>
    </location>
</feature>
<comment type="caution">
    <text evidence="2">The sequence shown here is derived from an EMBL/GenBank/DDBJ whole genome shotgun (WGS) entry which is preliminary data.</text>
</comment>
<name>A0AAD5UWE0_9APHY</name>
<keyword evidence="3" id="KW-1185">Reference proteome</keyword>
<gene>
    <name evidence="2" type="ORF">NLI96_g9116</name>
</gene>
<dbReference type="EMBL" id="JANAWD010000444">
    <property type="protein sequence ID" value="KAJ3479359.1"/>
    <property type="molecule type" value="Genomic_DNA"/>
</dbReference>
<protein>
    <submittedName>
        <fullName evidence="2">Uncharacterized protein</fullName>
    </submittedName>
</protein>
<sequence length="94" mass="10460">MVAVTPPRRVQISSSSDPSESILNSNITDSLSFTLPSSDFHPTLGSSNPWVVSERLDVRDIPRLRQPEGVEDAMRLVDTYCHGSRQKEHHSTSL</sequence>
<reference evidence="2" key="1">
    <citation type="submission" date="2022-07" db="EMBL/GenBank/DDBJ databases">
        <title>Genome Sequence of Physisporinus lineatus.</title>
        <authorList>
            <person name="Buettner E."/>
        </authorList>
    </citation>
    <scope>NUCLEOTIDE SEQUENCE</scope>
    <source>
        <strain evidence="2">VT162</strain>
    </source>
</reference>
<dbReference type="Proteomes" id="UP001212997">
    <property type="component" value="Unassembled WGS sequence"/>
</dbReference>
<evidence type="ECO:0000313" key="3">
    <source>
        <dbReference type="Proteomes" id="UP001212997"/>
    </source>
</evidence>
<evidence type="ECO:0000313" key="2">
    <source>
        <dbReference type="EMBL" id="KAJ3479359.1"/>
    </source>
</evidence>
<proteinExistence type="predicted"/>
<evidence type="ECO:0000256" key="1">
    <source>
        <dbReference type="SAM" id="MobiDB-lite"/>
    </source>
</evidence>
<organism evidence="2 3">
    <name type="scientific">Meripilus lineatus</name>
    <dbReference type="NCBI Taxonomy" id="2056292"/>
    <lineage>
        <taxon>Eukaryota</taxon>
        <taxon>Fungi</taxon>
        <taxon>Dikarya</taxon>
        <taxon>Basidiomycota</taxon>
        <taxon>Agaricomycotina</taxon>
        <taxon>Agaricomycetes</taxon>
        <taxon>Polyporales</taxon>
        <taxon>Meripilaceae</taxon>
        <taxon>Meripilus</taxon>
    </lineage>
</organism>
<dbReference type="AlphaFoldDB" id="A0AAD5UWE0"/>